<dbReference type="Pfam" id="PF03661">
    <property type="entry name" value="TMEM33_Pom33"/>
    <property type="match status" value="1"/>
</dbReference>
<keyword evidence="7" id="KW-1185">Reference proteome</keyword>
<comment type="similarity">
    <text evidence="2">Belongs to the PER33/POM33 family.</text>
</comment>
<dbReference type="RefSeq" id="XP_011495429.1">
    <property type="nucleotide sequence ID" value="XM_011497127.1"/>
</dbReference>
<accession>A0AAJ6VLH0</accession>
<evidence type="ECO:0000256" key="4">
    <source>
        <dbReference type="ARBA" id="ARBA00022989"/>
    </source>
</evidence>
<dbReference type="CTD" id="33859"/>
<feature type="transmembrane region" description="Helical" evidence="6">
    <location>
        <begin position="162"/>
        <end position="182"/>
    </location>
</feature>
<keyword evidence="4 6" id="KW-1133">Transmembrane helix</keyword>
<protein>
    <submittedName>
        <fullName evidence="8">Krueppel homolog 2</fullName>
    </submittedName>
</protein>
<dbReference type="GO" id="GO:0005783">
    <property type="term" value="C:endoplasmic reticulum"/>
    <property type="evidence" value="ECO:0007669"/>
    <property type="project" value="TreeGrafter"/>
</dbReference>
<dbReference type="InterPro" id="IPR051645">
    <property type="entry name" value="PER33/POM33_regulator"/>
</dbReference>
<evidence type="ECO:0000313" key="8">
    <source>
        <dbReference type="RefSeq" id="XP_011495429.1"/>
    </source>
</evidence>
<dbReference type="AlphaFoldDB" id="A0AAJ6VLH0"/>
<dbReference type="PANTHER" id="PTHR12703:SF4">
    <property type="entry name" value="TRANSMEMBRANE PROTEIN 33"/>
    <property type="match status" value="1"/>
</dbReference>
<dbReference type="KEGG" id="csol:105360267"/>
<dbReference type="Proteomes" id="UP000695007">
    <property type="component" value="Unplaced"/>
</dbReference>
<gene>
    <name evidence="8" type="primary">LOC105360267</name>
</gene>
<feature type="transmembrane region" description="Helical" evidence="6">
    <location>
        <begin position="36"/>
        <end position="54"/>
    </location>
</feature>
<feature type="transmembrane region" description="Helical" evidence="6">
    <location>
        <begin position="114"/>
        <end position="141"/>
    </location>
</feature>
<proteinExistence type="inferred from homology"/>
<name>A0AAJ6VLH0_9HYME</name>
<reference evidence="8" key="1">
    <citation type="submission" date="2025-08" db="UniProtKB">
        <authorList>
            <consortium name="RefSeq"/>
        </authorList>
    </citation>
    <scope>IDENTIFICATION</scope>
</reference>
<comment type="subcellular location">
    <subcellularLocation>
        <location evidence="1">Membrane</location>
        <topology evidence="1">Multi-pass membrane protein</topology>
    </subcellularLocation>
</comment>
<evidence type="ECO:0000313" key="7">
    <source>
        <dbReference type="Proteomes" id="UP000695007"/>
    </source>
</evidence>
<organism evidence="7 8">
    <name type="scientific">Ceratosolen solmsi marchali</name>
    <dbReference type="NCBI Taxonomy" id="326594"/>
    <lineage>
        <taxon>Eukaryota</taxon>
        <taxon>Metazoa</taxon>
        <taxon>Ecdysozoa</taxon>
        <taxon>Arthropoda</taxon>
        <taxon>Hexapoda</taxon>
        <taxon>Insecta</taxon>
        <taxon>Pterygota</taxon>
        <taxon>Neoptera</taxon>
        <taxon>Endopterygota</taxon>
        <taxon>Hymenoptera</taxon>
        <taxon>Apocrita</taxon>
        <taxon>Proctotrupomorpha</taxon>
        <taxon>Chalcidoidea</taxon>
        <taxon>Agaonidae</taxon>
        <taxon>Agaoninae</taxon>
        <taxon>Ceratosolen</taxon>
    </lineage>
</organism>
<evidence type="ECO:0000256" key="1">
    <source>
        <dbReference type="ARBA" id="ARBA00004141"/>
    </source>
</evidence>
<dbReference type="PANTHER" id="PTHR12703">
    <property type="entry name" value="TRANSMEMBRANE PROTEIN 33"/>
    <property type="match status" value="1"/>
</dbReference>
<dbReference type="GO" id="GO:0061024">
    <property type="term" value="P:membrane organization"/>
    <property type="evidence" value="ECO:0007669"/>
    <property type="project" value="TreeGrafter"/>
</dbReference>
<evidence type="ECO:0000256" key="3">
    <source>
        <dbReference type="ARBA" id="ARBA00022692"/>
    </source>
</evidence>
<dbReference type="InterPro" id="IPR005344">
    <property type="entry name" value="TMEM33/Pom33"/>
</dbReference>
<dbReference type="GO" id="GO:0071786">
    <property type="term" value="P:endoplasmic reticulum tubular network organization"/>
    <property type="evidence" value="ECO:0007669"/>
    <property type="project" value="TreeGrafter"/>
</dbReference>
<dbReference type="GO" id="GO:0016020">
    <property type="term" value="C:membrane"/>
    <property type="evidence" value="ECO:0007669"/>
    <property type="project" value="UniProtKB-SubCell"/>
</dbReference>
<dbReference type="GeneID" id="105360267"/>
<keyword evidence="3 6" id="KW-0812">Transmembrane</keyword>
<evidence type="ECO:0000256" key="5">
    <source>
        <dbReference type="ARBA" id="ARBA00023136"/>
    </source>
</evidence>
<evidence type="ECO:0000256" key="6">
    <source>
        <dbReference type="SAM" id="Phobius"/>
    </source>
</evidence>
<sequence length="253" mass="29973">MATNSNDGGSTPLTEEKGWPLVKQQIIKDKIKVTQWAIRLLSIFFTFTYFYPIFGNPYDAYYKVLLSCIATNLLRLHQRIPRISFTMEFVRMLFWEDSFHYLFYAFIFQYNSPITVVVAPIFLFALLHFSSYTLTFLDCLGQNRWSAVRLFISLIEFQSRNILTFCALCEILIMPLTIFFIFTGRSGYLTPVFYYQFLQMRLASRRNPFTRNVYIEITNSLNNISMKPNVPDVLKRIITNFVELMRRMMPIHH</sequence>
<evidence type="ECO:0000256" key="2">
    <source>
        <dbReference type="ARBA" id="ARBA00007322"/>
    </source>
</evidence>
<keyword evidence="5 6" id="KW-0472">Membrane</keyword>